<keyword evidence="1" id="KW-0472">Membrane</keyword>
<keyword evidence="3" id="KW-1185">Reference proteome</keyword>
<reference evidence="3" key="1">
    <citation type="journal article" date="2019" name="Int. J. Syst. Evol. Microbiol.">
        <title>The Global Catalogue of Microorganisms (GCM) 10K type strain sequencing project: providing services to taxonomists for standard genome sequencing and annotation.</title>
        <authorList>
            <consortium name="The Broad Institute Genomics Platform"/>
            <consortium name="The Broad Institute Genome Sequencing Center for Infectious Disease"/>
            <person name="Wu L."/>
            <person name="Ma J."/>
        </authorList>
    </citation>
    <scope>NUCLEOTIDE SEQUENCE [LARGE SCALE GENOMIC DNA]</scope>
    <source>
        <strain evidence="3">JCM 18657</strain>
    </source>
</reference>
<evidence type="ECO:0000313" key="2">
    <source>
        <dbReference type="EMBL" id="MFC7750780.1"/>
    </source>
</evidence>
<dbReference type="Proteomes" id="UP001596528">
    <property type="component" value="Unassembled WGS sequence"/>
</dbReference>
<evidence type="ECO:0000313" key="3">
    <source>
        <dbReference type="Proteomes" id="UP001596528"/>
    </source>
</evidence>
<feature type="transmembrane region" description="Helical" evidence="1">
    <location>
        <begin position="35"/>
        <end position="53"/>
    </location>
</feature>
<keyword evidence="1" id="KW-0812">Transmembrane</keyword>
<protein>
    <recommendedName>
        <fullName evidence="4">TadE-like protein</fullName>
    </recommendedName>
</protein>
<name>A0ABW2V5Q5_9BACL</name>
<dbReference type="EMBL" id="JBHTGQ010000028">
    <property type="protein sequence ID" value="MFC7750780.1"/>
    <property type="molecule type" value="Genomic_DNA"/>
</dbReference>
<sequence>MDDCNCSARRTSLTTESSRRRFPLREDRASVTLEASLWLPVYLAFALALIALLKICMTDLALEAAVSDSVRTIASSSYPAKTVIQAAAGQMAGATVQQKLEQIDNWYKQVKEWQDMLGLSFLPDSLKDLTGFISDKYGGEIGRAASEPMRGWAADYIAGHADPALIRRDRLEVTELDLPDLWARGDAYLTVTVRYEAEIALPFRNLKMTLVKQSSERCWIGA</sequence>
<comment type="caution">
    <text evidence="2">The sequence shown here is derived from an EMBL/GenBank/DDBJ whole genome shotgun (WGS) entry which is preliminary data.</text>
</comment>
<accession>A0ABW2V5Q5</accession>
<keyword evidence="1" id="KW-1133">Transmembrane helix</keyword>
<dbReference type="RefSeq" id="WP_138789136.1">
    <property type="nucleotide sequence ID" value="NZ_JBHTGQ010000028.1"/>
</dbReference>
<proteinExistence type="predicted"/>
<organism evidence="2 3">
    <name type="scientific">Paenibacillus thermoaerophilus</name>
    <dbReference type="NCBI Taxonomy" id="1215385"/>
    <lineage>
        <taxon>Bacteria</taxon>
        <taxon>Bacillati</taxon>
        <taxon>Bacillota</taxon>
        <taxon>Bacilli</taxon>
        <taxon>Bacillales</taxon>
        <taxon>Paenibacillaceae</taxon>
        <taxon>Paenibacillus</taxon>
    </lineage>
</organism>
<evidence type="ECO:0008006" key="4">
    <source>
        <dbReference type="Google" id="ProtNLM"/>
    </source>
</evidence>
<gene>
    <name evidence="2" type="ORF">ACFQWB_12705</name>
</gene>
<evidence type="ECO:0000256" key="1">
    <source>
        <dbReference type="SAM" id="Phobius"/>
    </source>
</evidence>